<dbReference type="InterPro" id="IPR039537">
    <property type="entry name" value="Retrotran_Ty1/copia-like"/>
</dbReference>
<evidence type="ECO:0000256" key="11">
    <source>
        <dbReference type="ARBA" id="ARBA00022908"/>
    </source>
</evidence>
<dbReference type="GO" id="GO:0015074">
    <property type="term" value="P:DNA integration"/>
    <property type="evidence" value="ECO:0007669"/>
    <property type="project" value="UniProtKB-KW"/>
</dbReference>
<feature type="region of interest" description="Disordered" evidence="16">
    <location>
        <begin position="1"/>
        <end position="58"/>
    </location>
</feature>
<evidence type="ECO:0000256" key="5">
    <source>
        <dbReference type="ARBA" id="ARBA00022723"/>
    </source>
</evidence>
<evidence type="ECO:0000259" key="17">
    <source>
        <dbReference type="PROSITE" id="PS50994"/>
    </source>
</evidence>
<dbReference type="GO" id="GO:0006508">
    <property type="term" value="P:proteolysis"/>
    <property type="evidence" value="ECO:0007669"/>
    <property type="project" value="UniProtKB-KW"/>
</dbReference>
<evidence type="ECO:0000256" key="16">
    <source>
        <dbReference type="SAM" id="MobiDB-lite"/>
    </source>
</evidence>
<dbReference type="GO" id="GO:0005524">
    <property type="term" value="F:ATP binding"/>
    <property type="evidence" value="ECO:0007669"/>
    <property type="project" value="UniProtKB-KW"/>
</dbReference>
<evidence type="ECO:0000256" key="9">
    <source>
        <dbReference type="ARBA" id="ARBA00022840"/>
    </source>
</evidence>
<protein>
    <recommendedName>
        <fullName evidence="17">Integrase catalytic domain-containing protein</fullName>
    </recommendedName>
</protein>
<keyword evidence="14" id="KW-0917">Virion maturation</keyword>
<feature type="compositionally biased region" description="Low complexity" evidence="16">
    <location>
        <begin position="574"/>
        <end position="587"/>
    </location>
</feature>
<feature type="region of interest" description="Disordered" evidence="16">
    <location>
        <begin position="551"/>
        <end position="620"/>
    </location>
</feature>
<keyword evidence="15" id="KW-0233">DNA recombination</keyword>
<comment type="function">
    <text evidence="1">The aspartyl protease (PR) mediates the proteolytic cleavages of the Gag and Gag-Pol polyproteins after assembly of the VLP.</text>
</comment>
<keyword evidence="4" id="KW-0540">Nuclease</keyword>
<keyword evidence="9" id="KW-0067">ATP-binding</keyword>
<keyword evidence="5" id="KW-0479">Metal-binding</keyword>
<evidence type="ECO:0000256" key="15">
    <source>
        <dbReference type="ARBA" id="ARBA00023172"/>
    </source>
</evidence>
<dbReference type="Gene3D" id="3.30.420.10">
    <property type="entry name" value="Ribonuclease H-like superfamily/Ribonuclease H"/>
    <property type="match status" value="1"/>
</dbReference>
<feature type="domain" description="Integrase catalytic" evidence="17">
    <location>
        <begin position="287"/>
        <end position="455"/>
    </location>
</feature>
<dbReference type="EMBL" id="CAKOGP040001891">
    <property type="protein sequence ID" value="CAJ1955498.1"/>
    <property type="molecule type" value="Genomic_DNA"/>
</dbReference>
<evidence type="ECO:0000313" key="18">
    <source>
        <dbReference type="EMBL" id="CAJ1946494.1"/>
    </source>
</evidence>
<dbReference type="SUPFAM" id="SSF53098">
    <property type="entry name" value="Ribonuclease H-like"/>
    <property type="match status" value="1"/>
</dbReference>
<keyword evidence="6" id="KW-0547">Nucleotide-binding</keyword>
<keyword evidence="8" id="KW-0378">Hydrolase</keyword>
<dbReference type="GO" id="GO:0003964">
    <property type="term" value="F:RNA-directed DNA polymerase activity"/>
    <property type="evidence" value="ECO:0007669"/>
    <property type="project" value="UniProtKB-KW"/>
</dbReference>
<dbReference type="Proteomes" id="UP001295423">
    <property type="component" value="Unassembled WGS sequence"/>
</dbReference>
<feature type="compositionally biased region" description="Polar residues" evidence="16">
    <location>
        <begin position="552"/>
        <end position="564"/>
    </location>
</feature>
<dbReference type="InterPro" id="IPR001584">
    <property type="entry name" value="Integrase_cat-core"/>
</dbReference>
<evidence type="ECO:0000256" key="1">
    <source>
        <dbReference type="ARBA" id="ARBA00002180"/>
    </source>
</evidence>
<reference evidence="18" key="1">
    <citation type="submission" date="2023-08" db="EMBL/GenBank/DDBJ databases">
        <authorList>
            <person name="Audoor S."/>
            <person name="Bilcke G."/>
        </authorList>
    </citation>
    <scope>NUCLEOTIDE SEQUENCE</scope>
</reference>
<sequence length="620" mass="69589">MYDEIPQLISRQQHDSDDDDSDDDNSDDDDSDDDDDDLTHTDDEPYYYDDDGDDESTVQTETSIQDEIKSTLIGIAMANMEKWKSEEMKLTPQTWFGDSAASTHMCNDDTNLYNYDVIREEIKVGSGKTIVATKIGKLKLRVKQTNGKVIMMVLTKVKFVPELWCNLFSLTAAMDKGFDLGNQGRIITVTHGSTTIGFDRIFPTSSGFIMAAEMEQMTAEGAYAVLEAGREISIAKFHEMYGHPGEAILRNTAHAYNLKLQSKLEKCENCALAKSRQANISKEPVDRSEVPGEELMIDISSVKKKSAGGNKFWLQVMDNASDFIFSMFLKKKSETSAKMIALVKDLNAKGFKVKKIRCDRAGENMKFQDEAKNEGLGLTFEFTAPNTPQRNGRVERKFATAFGRVRAMMNTARMTETMRGNLWAEAADTATKLDTALVYQRGEQSSHQKFWKREARFARHLRTFGEMAVIKVHTKIKGKLKDRGRTVMFVGYADNSSGDTYKFYDPKTKRISSSRDVSWLNKSYGDWKGIKKTNTLRLTQEILLETVHDNDITQAPTTHTNDANTTAPEPGPIPTAAAPAETATIPAVQLDLGANPQRVTRFGPTQQRARRKFLSKTKNS</sequence>
<gene>
    <name evidence="18" type="ORF">CYCCA115_LOCUS10636</name>
    <name evidence="19" type="ORF">CYCCA115_LOCUS15780</name>
</gene>
<keyword evidence="11" id="KW-0229">DNA integration</keyword>
<comment type="caution">
    <text evidence="18">The sequence shown here is derived from an EMBL/GenBank/DDBJ whole genome shotgun (WGS) entry which is preliminary data.</text>
</comment>
<keyword evidence="13" id="KW-0239">DNA-directed DNA polymerase</keyword>
<feature type="compositionally biased region" description="Basic residues" evidence="16">
    <location>
        <begin position="608"/>
        <end position="620"/>
    </location>
</feature>
<dbReference type="GO" id="GO:0008233">
    <property type="term" value="F:peptidase activity"/>
    <property type="evidence" value="ECO:0007669"/>
    <property type="project" value="UniProtKB-KW"/>
</dbReference>
<keyword evidence="10" id="KW-0460">Magnesium</keyword>
<dbReference type="InterPro" id="IPR057670">
    <property type="entry name" value="SH3_retrovirus"/>
</dbReference>
<keyword evidence="13" id="KW-0808">Transferase</keyword>
<name>A0AAD2CX69_9STRA</name>
<accession>A0AAD2CX69</accession>
<dbReference type="PANTHER" id="PTHR42648:SF11">
    <property type="entry name" value="TRANSPOSON TY4-P GAG-POL POLYPROTEIN"/>
    <property type="match status" value="1"/>
</dbReference>
<dbReference type="GO" id="GO:0004519">
    <property type="term" value="F:endonuclease activity"/>
    <property type="evidence" value="ECO:0007669"/>
    <property type="project" value="UniProtKB-KW"/>
</dbReference>
<organism evidence="18 20">
    <name type="scientific">Cylindrotheca closterium</name>
    <dbReference type="NCBI Taxonomy" id="2856"/>
    <lineage>
        <taxon>Eukaryota</taxon>
        <taxon>Sar</taxon>
        <taxon>Stramenopiles</taxon>
        <taxon>Ochrophyta</taxon>
        <taxon>Bacillariophyta</taxon>
        <taxon>Bacillariophyceae</taxon>
        <taxon>Bacillariophycidae</taxon>
        <taxon>Bacillariales</taxon>
        <taxon>Bacillariaceae</taxon>
        <taxon>Cylindrotheca</taxon>
    </lineage>
</organism>
<dbReference type="AlphaFoldDB" id="A0AAD2CX69"/>
<evidence type="ECO:0000256" key="2">
    <source>
        <dbReference type="ARBA" id="ARBA00022612"/>
    </source>
</evidence>
<evidence type="ECO:0000256" key="6">
    <source>
        <dbReference type="ARBA" id="ARBA00022741"/>
    </source>
</evidence>
<keyword evidence="2" id="KW-1188">Viral release from host cell</keyword>
<evidence type="ECO:0000256" key="14">
    <source>
        <dbReference type="ARBA" id="ARBA00023113"/>
    </source>
</evidence>
<dbReference type="InterPro" id="IPR054722">
    <property type="entry name" value="PolX-like_BBD"/>
</dbReference>
<evidence type="ECO:0000256" key="4">
    <source>
        <dbReference type="ARBA" id="ARBA00022722"/>
    </source>
</evidence>
<keyword evidence="7" id="KW-0255">Endonuclease</keyword>
<dbReference type="InterPro" id="IPR036397">
    <property type="entry name" value="RNaseH_sf"/>
</dbReference>
<evidence type="ECO:0000256" key="12">
    <source>
        <dbReference type="ARBA" id="ARBA00022918"/>
    </source>
</evidence>
<feature type="compositionally biased region" description="Acidic residues" evidence="16">
    <location>
        <begin position="44"/>
        <end position="56"/>
    </location>
</feature>
<evidence type="ECO:0000313" key="20">
    <source>
        <dbReference type="Proteomes" id="UP001295423"/>
    </source>
</evidence>
<dbReference type="GO" id="GO:0003887">
    <property type="term" value="F:DNA-directed DNA polymerase activity"/>
    <property type="evidence" value="ECO:0007669"/>
    <property type="project" value="UniProtKB-KW"/>
</dbReference>
<dbReference type="PANTHER" id="PTHR42648">
    <property type="entry name" value="TRANSPOSASE, PUTATIVE-RELATED"/>
    <property type="match status" value="1"/>
</dbReference>
<evidence type="ECO:0000256" key="10">
    <source>
        <dbReference type="ARBA" id="ARBA00022842"/>
    </source>
</evidence>
<proteinExistence type="predicted"/>
<evidence type="ECO:0000256" key="7">
    <source>
        <dbReference type="ARBA" id="ARBA00022759"/>
    </source>
</evidence>
<keyword evidence="20" id="KW-1185">Reference proteome</keyword>
<dbReference type="Pfam" id="PF22936">
    <property type="entry name" value="Pol_BBD"/>
    <property type="match status" value="1"/>
</dbReference>
<dbReference type="InterPro" id="IPR012337">
    <property type="entry name" value="RNaseH-like_sf"/>
</dbReference>
<dbReference type="GO" id="GO:0046872">
    <property type="term" value="F:metal ion binding"/>
    <property type="evidence" value="ECO:0007669"/>
    <property type="project" value="UniProtKB-KW"/>
</dbReference>
<evidence type="ECO:0000313" key="19">
    <source>
        <dbReference type="EMBL" id="CAJ1955498.1"/>
    </source>
</evidence>
<evidence type="ECO:0000256" key="8">
    <source>
        <dbReference type="ARBA" id="ARBA00022801"/>
    </source>
</evidence>
<evidence type="ECO:0000256" key="3">
    <source>
        <dbReference type="ARBA" id="ARBA00022670"/>
    </source>
</evidence>
<keyword evidence="12" id="KW-0695">RNA-directed DNA polymerase</keyword>
<dbReference type="Pfam" id="PF25597">
    <property type="entry name" value="SH3_retrovirus"/>
    <property type="match status" value="1"/>
</dbReference>
<feature type="compositionally biased region" description="Acidic residues" evidence="16">
    <location>
        <begin position="16"/>
        <end position="37"/>
    </location>
</feature>
<keyword evidence="3" id="KW-0645">Protease</keyword>
<dbReference type="GO" id="GO:0003676">
    <property type="term" value="F:nucleic acid binding"/>
    <property type="evidence" value="ECO:0007669"/>
    <property type="project" value="InterPro"/>
</dbReference>
<dbReference type="EMBL" id="CAKOGP040001702">
    <property type="protein sequence ID" value="CAJ1946494.1"/>
    <property type="molecule type" value="Genomic_DNA"/>
</dbReference>
<dbReference type="PROSITE" id="PS50994">
    <property type="entry name" value="INTEGRASE"/>
    <property type="match status" value="1"/>
</dbReference>
<keyword evidence="13" id="KW-0548">Nucleotidyltransferase</keyword>
<dbReference type="GO" id="GO:0006310">
    <property type="term" value="P:DNA recombination"/>
    <property type="evidence" value="ECO:0007669"/>
    <property type="project" value="UniProtKB-KW"/>
</dbReference>
<evidence type="ECO:0000256" key="13">
    <source>
        <dbReference type="ARBA" id="ARBA00022932"/>
    </source>
</evidence>